<reference evidence="1" key="1">
    <citation type="submission" date="2023-09" db="EMBL/GenBank/DDBJ databases">
        <title>Arcobacter tbilisiensis sp. nov. isolated from chicken meat in Tbilisi, Georgia.</title>
        <authorList>
            <person name="Matthias R."/>
            <person name="Zautner A.E."/>
        </authorList>
    </citation>
    <scope>NUCLEOTIDE SEQUENCE</scope>
    <source>
        <strain evidence="1">LEO 107</strain>
        <plasmid evidence="1">p133_LEO_107</plasmid>
    </source>
</reference>
<geneLocation type="plasmid" evidence="1">
    <name>p133_LEO_107</name>
</geneLocation>
<protein>
    <submittedName>
        <fullName evidence="1">Uncharacterized protein</fullName>
    </submittedName>
</protein>
<name>A0AA96D037_9BACT</name>
<accession>A0AA96D037</accession>
<evidence type="ECO:0000313" key="1">
    <source>
        <dbReference type="EMBL" id="WNL17954.1"/>
    </source>
</evidence>
<proteinExistence type="predicted"/>
<dbReference type="EMBL" id="CP134847">
    <property type="protein sequence ID" value="WNL17954.1"/>
    <property type="molecule type" value="Genomic_DNA"/>
</dbReference>
<organism evidence="1">
    <name type="scientific">Arcobacter sp. AZ-2023</name>
    <dbReference type="NCBI Taxonomy" id="3074453"/>
    <lineage>
        <taxon>Bacteria</taxon>
        <taxon>Pseudomonadati</taxon>
        <taxon>Campylobacterota</taxon>
        <taxon>Epsilonproteobacteria</taxon>
        <taxon>Campylobacterales</taxon>
        <taxon>Arcobacteraceae</taxon>
        <taxon>Arcobacter</taxon>
    </lineage>
</organism>
<dbReference type="AlphaFoldDB" id="A0AA96D037"/>
<gene>
    <name evidence="1" type="ORF">RJG54_12020</name>
</gene>
<keyword evidence="1" id="KW-0614">Plasmid</keyword>
<sequence length="345" mass="40543">MKKINLSDLNLIGISEKIKLKDSYTKAEITKIMIDNWIGYFECHKCGKWDYCKYVEKHPINPNRSIDIKCGIAINFITNFIDTTFLLLEDLTEYQKQGYLNSAYYLTEFVLNTEQVIGRFTSKEHIEGWGNYAPSLYGINTNYIDEFLKKAQKEMKNVPFFNSKRSVLFVEGESEEIFANYFLDIEVVNYGGEGNLTYTKIEYTIKQYQDKGYKVFIQADKDGKTENQKVNKLISKGLVEEENIFCFKYDFETSIPLHILFKLLNEIKIFSEDYNDFKIGYDNKTNIAAYIKTKYGIFISKPLLAKKLSEYIDKSSHETNLYYDESFLNTEIGQFWDFLKRKIVH</sequence>